<feature type="region of interest" description="Disordered" evidence="7">
    <location>
        <begin position="396"/>
        <end position="420"/>
    </location>
</feature>
<dbReference type="InterPro" id="IPR015424">
    <property type="entry name" value="PyrdxlP-dep_Trfase"/>
</dbReference>
<dbReference type="InterPro" id="IPR050087">
    <property type="entry name" value="AON_synthase_class-II"/>
</dbReference>
<evidence type="ECO:0000256" key="7">
    <source>
        <dbReference type="SAM" id="MobiDB-lite"/>
    </source>
</evidence>
<organism evidence="9 10">
    <name type="scientific">Allocatelliglobosispora scoriae</name>
    <dbReference type="NCBI Taxonomy" id="643052"/>
    <lineage>
        <taxon>Bacteria</taxon>
        <taxon>Bacillati</taxon>
        <taxon>Actinomycetota</taxon>
        <taxon>Actinomycetes</taxon>
        <taxon>Micromonosporales</taxon>
        <taxon>Micromonosporaceae</taxon>
        <taxon>Allocatelliglobosispora</taxon>
    </lineage>
</organism>
<comment type="similarity">
    <text evidence="6">Belongs to the class-II pyridoxal-phosphate-dependent aminotransferase family.</text>
</comment>
<evidence type="ECO:0000256" key="5">
    <source>
        <dbReference type="ARBA" id="ARBA00047715"/>
    </source>
</evidence>
<dbReference type="Pfam" id="PF00155">
    <property type="entry name" value="Aminotran_1_2"/>
    <property type="match status" value="1"/>
</dbReference>
<gene>
    <name evidence="9" type="ORF">F4553_007921</name>
</gene>
<dbReference type="PANTHER" id="PTHR13693">
    <property type="entry name" value="CLASS II AMINOTRANSFERASE/8-AMINO-7-OXONONANOATE SYNTHASE"/>
    <property type="match status" value="1"/>
</dbReference>
<dbReference type="PROSITE" id="PS00599">
    <property type="entry name" value="AA_TRANSFER_CLASS_2"/>
    <property type="match status" value="1"/>
</dbReference>
<sequence length="420" mass="44876">MPSLFDKCNRFTTARDLQNAGTYPYFRPISESADTVVVIDGEERIMMGSNNYLGLTHHPEVLGAAREALRRYGSGSTGSRLLNGTLDLHGELERELAAFLGKDDCLVFSTGYQANLGLISTLVGRGDLVLLDKLDHASLLDGAKLSYGEARRFRHGDLGELAARLSQVADGTGVLIAVDGVFSMDGDIADLPGLAALARRHGAALAVDDAHALGVLGPQGQGTAGHYGMTGEVDLIVGTFSKALGSIGGYIAGDEHVVHFLRHQSRPLMFTASLPAVNTAGVLAALRVLRREPERRAALWRNTARLRDGLRAAGFDLGATRTPIIPVLTGTPEATYRMWSRLFEAGVFTNPVVPPAVAAAGCRLRMTVTATHTDEQLDHVLDVFVRLSRELLTGPEGLDGRDAADIEHSGVRTRPAPGMQ</sequence>
<dbReference type="SUPFAM" id="SSF53383">
    <property type="entry name" value="PLP-dependent transferases"/>
    <property type="match status" value="1"/>
</dbReference>
<dbReference type="AlphaFoldDB" id="A0A841BZA8"/>
<evidence type="ECO:0000256" key="1">
    <source>
        <dbReference type="ARBA" id="ARBA00001933"/>
    </source>
</evidence>
<feature type="compositionally biased region" description="Basic and acidic residues" evidence="7">
    <location>
        <begin position="398"/>
        <end position="410"/>
    </location>
</feature>
<dbReference type="EC" id="2.3.1.47" evidence="2"/>
<evidence type="ECO:0000256" key="6">
    <source>
        <dbReference type="RuleBase" id="RU003693"/>
    </source>
</evidence>
<feature type="domain" description="Aminotransferase class I/classII large" evidence="8">
    <location>
        <begin position="45"/>
        <end position="383"/>
    </location>
</feature>
<dbReference type="RefSeq" id="WP_184846648.1">
    <property type="nucleotide sequence ID" value="NZ_JACHMN010000003.1"/>
</dbReference>
<dbReference type="CDD" id="cd06454">
    <property type="entry name" value="KBL_like"/>
    <property type="match status" value="1"/>
</dbReference>
<comment type="caution">
    <text evidence="9">The sequence shown here is derived from an EMBL/GenBank/DDBJ whole genome shotgun (WGS) entry which is preliminary data.</text>
</comment>
<dbReference type="Proteomes" id="UP000587527">
    <property type="component" value="Unassembled WGS sequence"/>
</dbReference>
<dbReference type="EMBL" id="JACHMN010000003">
    <property type="protein sequence ID" value="MBB5874487.1"/>
    <property type="molecule type" value="Genomic_DNA"/>
</dbReference>
<keyword evidence="4 6" id="KW-0663">Pyridoxal phosphate</keyword>
<reference evidence="9 10" key="1">
    <citation type="submission" date="2020-08" db="EMBL/GenBank/DDBJ databases">
        <title>Sequencing the genomes of 1000 actinobacteria strains.</title>
        <authorList>
            <person name="Klenk H.-P."/>
        </authorList>
    </citation>
    <scope>NUCLEOTIDE SEQUENCE [LARGE SCALE GENOMIC DNA]</scope>
    <source>
        <strain evidence="9 10">DSM 45362</strain>
    </source>
</reference>
<comment type="catalytic activity">
    <reaction evidence="5">
        <text>6-carboxyhexanoyl-[ACP] + L-alanine + H(+) = (8S)-8-amino-7-oxononanoate + holo-[ACP] + CO2</text>
        <dbReference type="Rhea" id="RHEA:42288"/>
        <dbReference type="Rhea" id="RHEA-COMP:9685"/>
        <dbReference type="Rhea" id="RHEA-COMP:9955"/>
        <dbReference type="ChEBI" id="CHEBI:15378"/>
        <dbReference type="ChEBI" id="CHEBI:16526"/>
        <dbReference type="ChEBI" id="CHEBI:57972"/>
        <dbReference type="ChEBI" id="CHEBI:64479"/>
        <dbReference type="ChEBI" id="CHEBI:78846"/>
        <dbReference type="ChEBI" id="CHEBI:149468"/>
        <dbReference type="EC" id="2.3.1.47"/>
    </reaction>
</comment>
<dbReference type="InterPro" id="IPR001917">
    <property type="entry name" value="Aminotrans_II_pyridoxalP_BS"/>
</dbReference>
<dbReference type="InterPro" id="IPR015421">
    <property type="entry name" value="PyrdxlP-dep_Trfase_major"/>
</dbReference>
<dbReference type="Gene3D" id="3.90.1150.10">
    <property type="entry name" value="Aspartate Aminotransferase, domain 1"/>
    <property type="match status" value="1"/>
</dbReference>
<accession>A0A841BZA8</accession>
<evidence type="ECO:0000256" key="2">
    <source>
        <dbReference type="ARBA" id="ARBA00013187"/>
    </source>
</evidence>
<dbReference type="GO" id="GO:0030170">
    <property type="term" value="F:pyridoxal phosphate binding"/>
    <property type="evidence" value="ECO:0007669"/>
    <property type="project" value="InterPro"/>
</dbReference>
<protein>
    <recommendedName>
        <fullName evidence="2">8-amino-7-oxononanoate synthase</fullName>
        <ecNumber evidence="2">2.3.1.47</ecNumber>
    </recommendedName>
</protein>
<evidence type="ECO:0000259" key="8">
    <source>
        <dbReference type="Pfam" id="PF00155"/>
    </source>
</evidence>
<comment type="cofactor">
    <cofactor evidence="1 6">
        <name>pyridoxal 5'-phosphate</name>
        <dbReference type="ChEBI" id="CHEBI:597326"/>
    </cofactor>
</comment>
<evidence type="ECO:0000313" key="9">
    <source>
        <dbReference type="EMBL" id="MBB5874487.1"/>
    </source>
</evidence>
<evidence type="ECO:0000256" key="3">
    <source>
        <dbReference type="ARBA" id="ARBA00022679"/>
    </source>
</evidence>
<dbReference type="GO" id="GO:0008710">
    <property type="term" value="F:8-amino-7-oxononanoate synthase activity"/>
    <property type="evidence" value="ECO:0007669"/>
    <property type="project" value="UniProtKB-EC"/>
</dbReference>
<evidence type="ECO:0000256" key="4">
    <source>
        <dbReference type="ARBA" id="ARBA00022898"/>
    </source>
</evidence>
<proteinExistence type="inferred from homology"/>
<name>A0A841BZA8_9ACTN</name>
<keyword evidence="10" id="KW-1185">Reference proteome</keyword>
<dbReference type="InterPro" id="IPR015422">
    <property type="entry name" value="PyrdxlP-dep_Trfase_small"/>
</dbReference>
<evidence type="ECO:0000313" key="10">
    <source>
        <dbReference type="Proteomes" id="UP000587527"/>
    </source>
</evidence>
<dbReference type="Gene3D" id="3.40.640.10">
    <property type="entry name" value="Type I PLP-dependent aspartate aminotransferase-like (Major domain)"/>
    <property type="match status" value="1"/>
</dbReference>
<dbReference type="PANTHER" id="PTHR13693:SF3">
    <property type="entry name" value="LD36009P"/>
    <property type="match status" value="1"/>
</dbReference>
<keyword evidence="3" id="KW-0808">Transferase</keyword>
<dbReference type="InterPro" id="IPR004839">
    <property type="entry name" value="Aminotransferase_I/II_large"/>
</dbReference>